<evidence type="ECO:0000313" key="3">
    <source>
        <dbReference type="Proteomes" id="UP001214043"/>
    </source>
</evidence>
<keyword evidence="3" id="KW-1185">Reference proteome</keyword>
<evidence type="ECO:0008006" key="4">
    <source>
        <dbReference type="Google" id="ProtNLM"/>
    </source>
</evidence>
<evidence type="ECO:0000313" key="2">
    <source>
        <dbReference type="EMBL" id="WDI32641.1"/>
    </source>
</evidence>
<protein>
    <recommendedName>
        <fullName evidence="4">WD40-like Beta Propeller Repeat</fullName>
    </recommendedName>
</protein>
<organism evidence="2 3">
    <name type="scientific">Hyphococcus flavus</name>
    <dbReference type="NCBI Taxonomy" id="1866326"/>
    <lineage>
        <taxon>Bacteria</taxon>
        <taxon>Pseudomonadati</taxon>
        <taxon>Pseudomonadota</taxon>
        <taxon>Alphaproteobacteria</taxon>
        <taxon>Parvularculales</taxon>
        <taxon>Parvularculaceae</taxon>
        <taxon>Hyphococcus</taxon>
    </lineage>
</organism>
<sequence>MKNFVWLFVLALAACGAPDQSETAGVQSQDAPAGLPGTDIYIATLSSGADGVSVSGLNRITEGGGYDNQPYFLASTDAFYFVSEGDSGKTDLWRYDILSASQTRVTNTPSFSEYSPKPAPGDYGVSYIQEIDESGETTQVYHMPGSGEPAAVAEFKPLGYYAWLADGQQLGVFLRTEPGELHLVDIESGETRKLASNIGRSLQPSPDGQRLYFTQADDSGAQSIMMFDLDSGDISAVAALNDGMDFFWPHFDDAGSLERIFSGADSVLYDYMPSGNTNWRPVHDFSEDGLSGLTRLAVNESGTWIALVFDE</sequence>
<evidence type="ECO:0000256" key="1">
    <source>
        <dbReference type="ARBA" id="ARBA00009820"/>
    </source>
</evidence>
<comment type="similarity">
    <text evidence="1">Belongs to the TolB family.</text>
</comment>
<dbReference type="PROSITE" id="PS51257">
    <property type="entry name" value="PROKAR_LIPOPROTEIN"/>
    <property type="match status" value="1"/>
</dbReference>
<dbReference type="SUPFAM" id="SSF69304">
    <property type="entry name" value="Tricorn protease N-terminal domain"/>
    <property type="match status" value="1"/>
</dbReference>
<gene>
    <name evidence="2" type="ORF">PUV54_05455</name>
</gene>
<dbReference type="PANTHER" id="PTHR36842">
    <property type="entry name" value="PROTEIN TOLB HOMOLOG"/>
    <property type="match status" value="1"/>
</dbReference>
<dbReference type="PANTHER" id="PTHR36842:SF1">
    <property type="entry name" value="PROTEIN TOLB"/>
    <property type="match status" value="1"/>
</dbReference>
<reference evidence="2" key="1">
    <citation type="submission" date="2023-02" db="EMBL/GenBank/DDBJ databases">
        <title>Genome sequence of Hyphococcus flavus.</title>
        <authorList>
            <person name="Rong J.-C."/>
            <person name="Zhao Q."/>
            <person name="Yi M."/>
            <person name="Wu J.-Y."/>
        </authorList>
    </citation>
    <scope>NUCLEOTIDE SEQUENCE</scope>
    <source>
        <strain evidence="2">MCCC 1K03223</strain>
    </source>
</reference>
<dbReference type="InterPro" id="IPR011042">
    <property type="entry name" value="6-blade_b-propeller_TolB-like"/>
</dbReference>
<accession>A0AAE9ZDP0</accession>
<proteinExistence type="inferred from homology"/>
<dbReference type="EMBL" id="CP118166">
    <property type="protein sequence ID" value="WDI32641.1"/>
    <property type="molecule type" value="Genomic_DNA"/>
</dbReference>
<dbReference type="KEGG" id="hfl:PUV54_05455"/>
<dbReference type="Proteomes" id="UP001214043">
    <property type="component" value="Chromosome"/>
</dbReference>
<dbReference type="Gene3D" id="2.120.10.30">
    <property type="entry name" value="TolB, C-terminal domain"/>
    <property type="match status" value="2"/>
</dbReference>
<dbReference type="RefSeq" id="WP_274494578.1">
    <property type="nucleotide sequence ID" value="NZ_CP118166.1"/>
</dbReference>
<name>A0AAE9ZDP0_9PROT</name>
<dbReference type="InterPro" id="IPR011659">
    <property type="entry name" value="WD40"/>
</dbReference>
<dbReference type="AlphaFoldDB" id="A0AAE9ZDP0"/>
<dbReference type="Pfam" id="PF07676">
    <property type="entry name" value="PD40"/>
    <property type="match status" value="1"/>
</dbReference>